<feature type="chain" id="PRO_5045129953" description="Lipoprotein" evidence="1">
    <location>
        <begin position="21"/>
        <end position="259"/>
    </location>
</feature>
<proteinExistence type="predicted"/>
<organism evidence="2 3">
    <name type="scientific">Flavihumibacter fluminis</name>
    <dbReference type="NCBI Taxonomy" id="2909236"/>
    <lineage>
        <taxon>Bacteria</taxon>
        <taxon>Pseudomonadati</taxon>
        <taxon>Bacteroidota</taxon>
        <taxon>Chitinophagia</taxon>
        <taxon>Chitinophagales</taxon>
        <taxon>Chitinophagaceae</taxon>
        <taxon>Flavihumibacter</taxon>
    </lineage>
</organism>
<dbReference type="Proteomes" id="UP001200145">
    <property type="component" value="Unassembled WGS sequence"/>
</dbReference>
<feature type="signal peptide" evidence="1">
    <location>
        <begin position="1"/>
        <end position="20"/>
    </location>
</feature>
<dbReference type="EMBL" id="JAKEVY010000004">
    <property type="protein sequence ID" value="MCF1716457.1"/>
    <property type="molecule type" value="Genomic_DNA"/>
</dbReference>
<dbReference type="PROSITE" id="PS51257">
    <property type="entry name" value="PROKAR_LIPOPROTEIN"/>
    <property type="match status" value="1"/>
</dbReference>
<evidence type="ECO:0000256" key="1">
    <source>
        <dbReference type="SAM" id="SignalP"/>
    </source>
</evidence>
<name>A0ABS9BL85_9BACT</name>
<comment type="caution">
    <text evidence="2">The sequence shown here is derived from an EMBL/GenBank/DDBJ whole genome shotgun (WGS) entry which is preliminary data.</text>
</comment>
<keyword evidence="1" id="KW-0732">Signal</keyword>
<dbReference type="RefSeq" id="WP_234867673.1">
    <property type="nucleotide sequence ID" value="NZ_JAKEVY010000004.1"/>
</dbReference>
<evidence type="ECO:0008006" key="4">
    <source>
        <dbReference type="Google" id="ProtNLM"/>
    </source>
</evidence>
<sequence>MKKYKLLLTFLVTVLFTACIQIEEEVEIREDGSGTMAARTDMGQLFEMLKGFASPEDLQKDGMDKAMDTTIMMKDIVDTAQELSAENKALLRNGKLQLQMNMKENLFNINMNFPFKSIADANKLTKAMNEMDVMGKSLKNLGGQQPGPDQPAPIPSSGGGIEKVNSMYDVTFSNGEYKKVLNQARYDSLMSDPKLQESKGMLSMMGDMSLNLTVKVPKKVKSVSNPRAVISADKKTVTLKGDIVAALDSPKLMEIIIRY</sequence>
<evidence type="ECO:0000313" key="3">
    <source>
        <dbReference type="Proteomes" id="UP001200145"/>
    </source>
</evidence>
<evidence type="ECO:0000313" key="2">
    <source>
        <dbReference type="EMBL" id="MCF1716457.1"/>
    </source>
</evidence>
<reference evidence="2 3" key="1">
    <citation type="submission" date="2022-01" db="EMBL/GenBank/DDBJ databases">
        <title>Flavihumibacter sp. nov., isolated from sediment of a river.</title>
        <authorList>
            <person name="Liu H."/>
        </authorList>
    </citation>
    <scope>NUCLEOTIDE SEQUENCE [LARGE SCALE GENOMIC DNA]</scope>
    <source>
        <strain evidence="2 3">RY-1</strain>
    </source>
</reference>
<protein>
    <recommendedName>
        <fullName evidence="4">Lipoprotein</fullName>
    </recommendedName>
</protein>
<keyword evidence="3" id="KW-1185">Reference proteome</keyword>
<gene>
    <name evidence="2" type="ORF">L0U88_17585</name>
</gene>
<accession>A0ABS9BL85</accession>